<evidence type="ECO:0008006" key="14">
    <source>
        <dbReference type="Google" id="ProtNLM"/>
    </source>
</evidence>
<keyword evidence="11" id="KW-0812">Transmembrane</keyword>
<evidence type="ECO:0000256" key="7">
    <source>
        <dbReference type="ARBA" id="ARBA00023004"/>
    </source>
</evidence>
<comment type="cofactor">
    <cofactor evidence="1 9">
        <name>heme</name>
        <dbReference type="ChEBI" id="CHEBI:30413"/>
    </cofactor>
</comment>
<protein>
    <recommendedName>
        <fullName evidence="14">Cytochrome P450</fullName>
    </recommendedName>
</protein>
<dbReference type="AlphaFoldDB" id="A0A0C3DLV9"/>
<accession>A0A0C3DLV9</accession>
<dbReference type="SUPFAM" id="SSF48264">
    <property type="entry name" value="Cytochrome P450"/>
    <property type="match status" value="1"/>
</dbReference>
<reference evidence="13" key="2">
    <citation type="submission" date="2015-01" db="EMBL/GenBank/DDBJ databases">
        <title>Evolutionary Origins and Diversification of the Mycorrhizal Mutualists.</title>
        <authorList>
            <consortium name="DOE Joint Genome Institute"/>
            <consortium name="Mycorrhizal Genomics Consortium"/>
            <person name="Kohler A."/>
            <person name="Kuo A."/>
            <person name="Nagy L.G."/>
            <person name="Floudas D."/>
            <person name="Copeland A."/>
            <person name="Barry K.W."/>
            <person name="Cichocki N."/>
            <person name="Veneault-Fourrey C."/>
            <person name="LaButti K."/>
            <person name="Lindquist E.A."/>
            <person name="Lipzen A."/>
            <person name="Lundell T."/>
            <person name="Morin E."/>
            <person name="Murat C."/>
            <person name="Riley R."/>
            <person name="Ohm R."/>
            <person name="Sun H."/>
            <person name="Tunlid A."/>
            <person name="Henrissat B."/>
            <person name="Grigoriev I.V."/>
            <person name="Hibbett D.S."/>
            <person name="Martin F."/>
        </authorList>
    </citation>
    <scope>NUCLEOTIDE SEQUENCE [LARGE SCALE GENOMIC DNA]</scope>
    <source>
        <strain evidence="13">Foug A</strain>
    </source>
</reference>
<keyword evidence="8 10" id="KW-0503">Monooxygenase</keyword>
<keyword evidence="4 9" id="KW-0349">Heme</keyword>
<evidence type="ECO:0000256" key="1">
    <source>
        <dbReference type="ARBA" id="ARBA00001971"/>
    </source>
</evidence>
<dbReference type="InterPro" id="IPR001128">
    <property type="entry name" value="Cyt_P450"/>
</dbReference>
<feature type="binding site" description="axial binding residue" evidence="9">
    <location>
        <position position="484"/>
    </location>
    <ligand>
        <name>heme</name>
        <dbReference type="ChEBI" id="CHEBI:30413"/>
    </ligand>
    <ligandPart>
        <name>Fe</name>
        <dbReference type="ChEBI" id="CHEBI:18248"/>
    </ligandPart>
</feature>
<dbReference type="STRING" id="1036808.A0A0C3DLV9"/>
<reference evidence="12 13" key="1">
    <citation type="submission" date="2014-04" db="EMBL/GenBank/DDBJ databases">
        <authorList>
            <consortium name="DOE Joint Genome Institute"/>
            <person name="Kuo A."/>
            <person name="Kohler A."/>
            <person name="Nagy L.G."/>
            <person name="Floudas D."/>
            <person name="Copeland A."/>
            <person name="Barry K.W."/>
            <person name="Cichocki N."/>
            <person name="Veneault-Fourrey C."/>
            <person name="LaButti K."/>
            <person name="Lindquist E.A."/>
            <person name="Lipzen A."/>
            <person name="Lundell T."/>
            <person name="Morin E."/>
            <person name="Murat C."/>
            <person name="Sun H."/>
            <person name="Tunlid A."/>
            <person name="Henrissat B."/>
            <person name="Grigoriev I.V."/>
            <person name="Hibbett D.S."/>
            <person name="Martin F."/>
            <person name="Nordberg H.P."/>
            <person name="Cantor M.N."/>
            <person name="Hua S.X."/>
        </authorList>
    </citation>
    <scope>NUCLEOTIDE SEQUENCE [LARGE SCALE GENOMIC DNA]</scope>
    <source>
        <strain evidence="12 13">Foug A</strain>
    </source>
</reference>
<dbReference type="InParanoid" id="A0A0C3DLV9"/>
<dbReference type="Pfam" id="PF00067">
    <property type="entry name" value="p450"/>
    <property type="match status" value="1"/>
</dbReference>
<dbReference type="InterPro" id="IPR017972">
    <property type="entry name" value="Cyt_P450_CS"/>
</dbReference>
<evidence type="ECO:0000256" key="6">
    <source>
        <dbReference type="ARBA" id="ARBA00023002"/>
    </source>
</evidence>
<dbReference type="InterPro" id="IPR036396">
    <property type="entry name" value="Cyt_P450_sf"/>
</dbReference>
<feature type="transmembrane region" description="Helical" evidence="11">
    <location>
        <begin position="51"/>
        <end position="76"/>
    </location>
</feature>
<dbReference type="PANTHER" id="PTHR46300:SF7">
    <property type="entry name" value="P450, PUTATIVE (EUROFUNG)-RELATED"/>
    <property type="match status" value="1"/>
</dbReference>
<dbReference type="InterPro" id="IPR002401">
    <property type="entry name" value="Cyt_P450_E_grp-I"/>
</dbReference>
<dbReference type="Gene3D" id="1.10.630.10">
    <property type="entry name" value="Cytochrome P450"/>
    <property type="match status" value="1"/>
</dbReference>
<evidence type="ECO:0000256" key="9">
    <source>
        <dbReference type="PIRSR" id="PIRSR602401-1"/>
    </source>
</evidence>
<dbReference type="Proteomes" id="UP000053989">
    <property type="component" value="Unassembled WGS sequence"/>
</dbReference>
<keyword evidence="11" id="KW-0472">Membrane</keyword>
<dbReference type="GO" id="GO:0020037">
    <property type="term" value="F:heme binding"/>
    <property type="evidence" value="ECO:0007669"/>
    <property type="project" value="InterPro"/>
</dbReference>
<dbReference type="InterPro" id="IPR050364">
    <property type="entry name" value="Cytochrome_P450_fung"/>
</dbReference>
<evidence type="ECO:0000256" key="11">
    <source>
        <dbReference type="SAM" id="Phobius"/>
    </source>
</evidence>
<dbReference type="EMBL" id="KN822107">
    <property type="protein sequence ID" value="KIM57031.1"/>
    <property type="molecule type" value="Genomic_DNA"/>
</dbReference>
<keyword evidence="5 9" id="KW-0479">Metal-binding</keyword>
<dbReference type="GO" id="GO:0005506">
    <property type="term" value="F:iron ion binding"/>
    <property type="evidence" value="ECO:0007669"/>
    <property type="project" value="InterPro"/>
</dbReference>
<evidence type="ECO:0000256" key="3">
    <source>
        <dbReference type="ARBA" id="ARBA00010617"/>
    </source>
</evidence>
<evidence type="ECO:0000256" key="8">
    <source>
        <dbReference type="ARBA" id="ARBA00023033"/>
    </source>
</evidence>
<dbReference type="OrthoDB" id="2789670at2759"/>
<gene>
    <name evidence="12" type="ORF">SCLCIDRAFT_1219875</name>
</gene>
<proteinExistence type="inferred from homology"/>
<keyword evidence="13" id="KW-1185">Reference proteome</keyword>
<dbReference type="GO" id="GO:0004497">
    <property type="term" value="F:monooxygenase activity"/>
    <property type="evidence" value="ECO:0007669"/>
    <property type="project" value="UniProtKB-KW"/>
</dbReference>
<dbReference type="PANTHER" id="PTHR46300">
    <property type="entry name" value="P450, PUTATIVE (EUROFUNG)-RELATED-RELATED"/>
    <property type="match status" value="1"/>
</dbReference>
<evidence type="ECO:0000313" key="12">
    <source>
        <dbReference type="EMBL" id="KIM57031.1"/>
    </source>
</evidence>
<keyword evidence="6 10" id="KW-0560">Oxidoreductase</keyword>
<evidence type="ECO:0000256" key="2">
    <source>
        <dbReference type="ARBA" id="ARBA00005179"/>
    </source>
</evidence>
<evidence type="ECO:0000313" key="13">
    <source>
        <dbReference type="Proteomes" id="UP000053989"/>
    </source>
</evidence>
<name>A0A0C3DLV9_9AGAM</name>
<keyword evidence="7 9" id="KW-0408">Iron</keyword>
<evidence type="ECO:0000256" key="5">
    <source>
        <dbReference type="ARBA" id="ARBA00022723"/>
    </source>
</evidence>
<comment type="pathway">
    <text evidence="2">Secondary metabolite biosynthesis.</text>
</comment>
<evidence type="ECO:0000256" key="10">
    <source>
        <dbReference type="RuleBase" id="RU000461"/>
    </source>
</evidence>
<keyword evidence="11" id="KW-1133">Transmembrane helix</keyword>
<evidence type="ECO:0000256" key="4">
    <source>
        <dbReference type="ARBA" id="ARBA00022617"/>
    </source>
</evidence>
<comment type="similarity">
    <text evidence="3 10">Belongs to the cytochrome P450 family.</text>
</comment>
<organism evidence="12 13">
    <name type="scientific">Scleroderma citrinum Foug A</name>
    <dbReference type="NCBI Taxonomy" id="1036808"/>
    <lineage>
        <taxon>Eukaryota</taxon>
        <taxon>Fungi</taxon>
        <taxon>Dikarya</taxon>
        <taxon>Basidiomycota</taxon>
        <taxon>Agaricomycotina</taxon>
        <taxon>Agaricomycetes</taxon>
        <taxon>Agaricomycetidae</taxon>
        <taxon>Boletales</taxon>
        <taxon>Sclerodermatineae</taxon>
        <taxon>Sclerodermataceae</taxon>
        <taxon>Scleroderma</taxon>
    </lineage>
</organism>
<dbReference type="HOGENOM" id="CLU_001570_2_3_1"/>
<dbReference type="PRINTS" id="PR00463">
    <property type="entry name" value="EP450I"/>
</dbReference>
<dbReference type="GO" id="GO:0016705">
    <property type="term" value="F:oxidoreductase activity, acting on paired donors, with incorporation or reduction of molecular oxygen"/>
    <property type="evidence" value="ECO:0007669"/>
    <property type="project" value="InterPro"/>
</dbReference>
<dbReference type="CDD" id="cd11065">
    <property type="entry name" value="CYP64-like"/>
    <property type="match status" value="1"/>
</dbReference>
<sequence length="567" mass="63881">MSLGDRIAESSGSETLLADNLILRLSPGIYGTAVCRLFIAEGYPCHSDHFATMQLVSFTLEGIAGIVCAAVVFSFLSTHLYVPRGLPPGVSGTLALLEIPRQKIWIKLLEISRKYGDISSGHSFGYTLVIISSAKIAEELLEKRGANYADRPRSVMGGELSGWGKTMVLSNYNDWFRHHRKWIAQEIGNYGTVQKFHHLIEYETRRFLRCVLNNPERIQAHIRKNVTSIVLRITYGYKTTDGDDPLVDLAHLANSQLSLALSPGVYYVDIFPWMKYMPSWLPGAGFKRKAKQYAAVVRDLVEIPYDWAKAQWTIGAALPSFTIRLLSESNLTEEYEDSVKWAAMTLYQGGADTANSVAYAFYLAMTLYPRVMKKAQAELDAIVGTTRLPTFADRPSLPYMEALFTELLRWHTPGPTTIRCTRTDDMYEGYFIPAGSYVVVNIWAILRDERTYTHPLEFKPERFLGENPETDPRNVCFGLGRRRCPGYFLAHSSVWLMCAQTLAVFDISKYIENGVEITPSVDLVGEIICHQAPFKCSIIPRSAEAKALIEEEFGYDDRHGEVDNELL</sequence>
<dbReference type="PROSITE" id="PS00086">
    <property type="entry name" value="CYTOCHROME_P450"/>
    <property type="match status" value="1"/>
</dbReference>